<evidence type="ECO:0000256" key="1">
    <source>
        <dbReference type="SAM" id="Phobius"/>
    </source>
</evidence>
<keyword evidence="3" id="KW-1185">Reference proteome</keyword>
<keyword evidence="1" id="KW-1133">Transmembrane helix</keyword>
<dbReference type="OrthoDB" id="7057338at2"/>
<sequence length="262" mass="29405">MEQVEKITPAILFVTAKTRAKAFLIHLLISTLILIVLSYWLVFIWYPGPLFFTDGGYQGLWLILGCDLVLGPLITLIIFNPNKATSLIKKDLLAIGFIQLAALSGGVWATWESRPAGISFVETNGKFHTFYAHELITQRLPADHATHFSDQSPALIFIEPAAEDDVDKLLASISKIQSGIFEWSQGDLFSSFPQNLERFIAAKKFNSDFFENAKVTKKIQDNINQDNLVLYPVIHAGHYQSRLLLINQNGKLVNHFAMDAIQ</sequence>
<gene>
    <name evidence="2" type="ORF">DC094_02145</name>
</gene>
<feature type="transmembrane region" description="Helical" evidence="1">
    <location>
        <begin position="23"/>
        <end position="46"/>
    </location>
</feature>
<dbReference type="EMBL" id="QDDL01000001">
    <property type="protein sequence ID" value="PVZ71849.1"/>
    <property type="molecule type" value="Genomic_DNA"/>
</dbReference>
<comment type="caution">
    <text evidence="2">The sequence shown here is derived from an EMBL/GenBank/DDBJ whole genome shotgun (WGS) entry which is preliminary data.</text>
</comment>
<accession>A0A2V1GZJ0</accession>
<dbReference type="AlphaFoldDB" id="A0A2V1GZJ0"/>
<evidence type="ECO:0000313" key="2">
    <source>
        <dbReference type="EMBL" id="PVZ71849.1"/>
    </source>
</evidence>
<evidence type="ECO:0000313" key="3">
    <source>
        <dbReference type="Proteomes" id="UP000244906"/>
    </source>
</evidence>
<proteinExistence type="predicted"/>
<name>A0A2V1GZJ0_9GAMM</name>
<organism evidence="2 3">
    <name type="scientific">Pelagibaculum spongiae</name>
    <dbReference type="NCBI Taxonomy" id="2080658"/>
    <lineage>
        <taxon>Bacteria</taxon>
        <taxon>Pseudomonadati</taxon>
        <taxon>Pseudomonadota</taxon>
        <taxon>Gammaproteobacteria</taxon>
        <taxon>Oceanospirillales</taxon>
        <taxon>Pelagibaculum</taxon>
    </lineage>
</organism>
<feature type="transmembrane region" description="Helical" evidence="1">
    <location>
        <begin position="92"/>
        <end position="111"/>
    </location>
</feature>
<dbReference type="RefSeq" id="WP_116685438.1">
    <property type="nucleotide sequence ID" value="NZ_CAWNYD010000001.1"/>
</dbReference>
<keyword evidence="1" id="KW-0812">Transmembrane</keyword>
<protein>
    <recommendedName>
        <fullName evidence="4">Pilus assembly protein</fullName>
    </recommendedName>
</protein>
<feature type="transmembrane region" description="Helical" evidence="1">
    <location>
        <begin position="58"/>
        <end position="80"/>
    </location>
</feature>
<evidence type="ECO:0008006" key="4">
    <source>
        <dbReference type="Google" id="ProtNLM"/>
    </source>
</evidence>
<reference evidence="2 3" key="1">
    <citation type="submission" date="2018-04" db="EMBL/GenBank/DDBJ databases">
        <title>Thalassorhabdus spongiae gen. nov., sp. nov., isolated from a marine sponge in South-West Iceland.</title>
        <authorList>
            <person name="Knobloch S."/>
            <person name="Daussin A."/>
            <person name="Johannsson R."/>
            <person name="Marteinsson V.T."/>
        </authorList>
    </citation>
    <scope>NUCLEOTIDE SEQUENCE [LARGE SCALE GENOMIC DNA]</scope>
    <source>
        <strain evidence="2 3">Hp12</strain>
    </source>
</reference>
<dbReference type="Proteomes" id="UP000244906">
    <property type="component" value="Unassembled WGS sequence"/>
</dbReference>
<keyword evidence="1" id="KW-0472">Membrane</keyword>